<accession>A0ACB7SW18</accession>
<keyword evidence="2" id="KW-1185">Reference proteome</keyword>
<protein>
    <submittedName>
        <fullName evidence="1">Uncharacterized protein</fullName>
    </submittedName>
</protein>
<evidence type="ECO:0000313" key="1">
    <source>
        <dbReference type="EMBL" id="KAH6938805.1"/>
    </source>
</evidence>
<reference evidence="1" key="1">
    <citation type="submission" date="2020-05" db="EMBL/GenBank/DDBJ databases">
        <title>Large-scale comparative analyses of tick genomes elucidate their genetic diversity and vector capacities.</title>
        <authorList>
            <person name="Jia N."/>
            <person name="Wang J."/>
            <person name="Shi W."/>
            <person name="Du L."/>
            <person name="Sun Y."/>
            <person name="Zhan W."/>
            <person name="Jiang J."/>
            <person name="Wang Q."/>
            <person name="Zhang B."/>
            <person name="Ji P."/>
            <person name="Sakyi L.B."/>
            <person name="Cui X."/>
            <person name="Yuan T."/>
            <person name="Jiang B."/>
            <person name="Yang W."/>
            <person name="Lam T.T.-Y."/>
            <person name="Chang Q."/>
            <person name="Ding S."/>
            <person name="Wang X."/>
            <person name="Zhu J."/>
            <person name="Ruan X."/>
            <person name="Zhao L."/>
            <person name="Wei J."/>
            <person name="Que T."/>
            <person name="Du C."/>
            <person name="Cheng J."/>
            <person name="Dai P."/>
            <person name="Han X."/>
            <person name="Huang E."/>
            <person name="Gao Y."/>
            <person name="Liu J."/>
            <person name="Shao H."/>
            <person name="Ye R."/>
            <person name="Li L."/>
            <person name="Wei W."/>
            <person name="Wang X."/>
            <person name="Wang C."/>
            <person name="Yang T."/>
            <person name="Huo Q."/>
            <person name="Li W."/>
            <person name="Guo W."/>
            <person name="Chen H."/>
            <person name="Zhou L."/>
            <person name="Ni X."/>
            <person name="Tian J."/>
            <person name="Zhou Y."/>
            <person name="Sheng Y."/>
            <person name="Liu T."/>
            <person name="Pan Y."/>
            <person name="Xia L."/>
            <person name="Li J."/>
            <person name="Zhao F."/>
            <person name="Cao W."/>
        </authorList>
    </citation>
    <scope>NUCLEOTIDE SEQUENCE</scope>
    <source>
        <strain evidence="1">Hyas-2018</strain>
    </source>
</reference>
<dbReference type="EMBL" id="CM023482">
    <property type="protein sequence ID" value="KAH6938805.1"/>
    <property type="molecule type" value="Genomic_DNA"/>
</dbReference>
<organism evidence="1 2">
    <name type="scientific">Hyalomma asiaticum</name>
    <name type="common">Tick</name>
    <dbReference type="NCBI Taxonomy" id="266040"/>
    <lineage>
        <taxon>Eukaryota</taxon>
        <taxon>Metazoa</taxon>
        <taxon>Ecdysozoa</taxon>
        <taxon>Arthropoda</taxon>
        <taxon>Chelicerata</taxon>
        <taxon>Arachnida</taxon>
        <taxon>Acari</taxon>
        <taxon>Parasitiformes</taxon>
        <taxon>Ixodida</taxon>
        <taxon>Ixodoidea</taxon>
        <taxon>Ixodidae</taxon>
        <taxon>Hyalomminae</taxon>
        <taxon>Hyalomma</taxon>
    </lineage>
</organism>
<gene>
    <name evidence="1" type="ORF">HPB50_013143</name>
</gene>
<sequence>MPNSSPNAPNYADSLENASANFSLQLTGRVDENASTVFGPQYHGQVRITIILIMIAFSVTGNSVVCWRLLRNHRRRRYQKAHVLFLNLAVADLLVTTVTMTSQTVWEIMGRAWIAGDAFCRVFKVLQTFALASSTYVIVAIALDRHFAIVHPLASCPTPSRLAAAAWVASLLPSLPNLYVFRLVDGGSGISYCTSLFYTHKASSPLPRQLYMTSVFLAVFVLPLMLLIALYGRILAEIWHQSSALKNRQQTTSSLPKAKVKTVKLTAAIFAAFLVTNVPYMIQELALAFAGSSVSLDRNVVALFGVISASNSAINPFIFLFFQKKSGSSRRRRRFVMPFRKDTVAEGKHGASCSSCRNNGSGRDRYTSSTKSQSTVYTLSTKDTIRKSPPSEQCDDPHA</sequence>
<evidence type="ECO:0000313" key="2">
    <source>
        <dbReference type="Proteomes" id="UP000821845"/>
    </source>
</evidence>
<comment type="caution">
    <text evidence="1">The sequence shown here is derived from an EMBL/GenBank/DDBJ whole genome shotgun (WGS) entry which is preliminary data.</text>
</comment>
<proteinExistence type="predicted"/>
<name>A0ACB7SW18_HYAAI</name>
<dbReference type="Proteomes" id="UP000821845">
    <property type="component" value="Chromosome 2"/>
</dbReference>